<feature type="compositionally biased region" description="Basic and acidic residues" evidence="1">
    <location>
        <begin position="237"/>
        <end position="264"/>
    </location>
</feature>
<feature type="compositionally biased region" description="Pro residues" evidence="1">
    <location>
        <begin position="37"/>
        <end position="50"/>
    </location>
</feature>
<evidence type="ECO:0000256" key="1">
    <source>
        <dbReference type="SAM" id="MobiDB-lite"/>
    </source>
</evidence>
<dbReference type="Proteomes" id="UP001218218">
    <property type="component" value="Unassembled WGS sequence"/>
</dbReference>
<protein>
    <submittedName>
        <fullName evidence="2">Uncharacterized protein</fullName>
    </submittedName>
</protein>
<feature type="compositionally biased region" description="Pro residues" evidence="1">
    <location>
        <begin position="182"/>
        <end position="192"/>
    </location>
</feature>
<comment type="caution">
    <text evidence="2">The sequence shown here is derived from an EMBL/GenBank/DDBJ whole genome shotgun (WGS) entry which is preliminary data.</text>
</comment>
<accession>A0AAD7EDM5</accession>
<evidence type="ECO:0000313" key="2">
    <source>
        <dbReference type="EMBL" id="KAJ7315020.1"/>
    </source>
</evidence>
<sequence length="296" mass="32316">MADSDTSSSAPPVATLSPEMVALIAATVTAALRPQIQPPAAAPPAPPIEPPFTGSNATTEFGGKSLPALFPSIESKIILDILSHTFMPLDLPRLLSPLAARQDYVAPPSSAPATEHSLALKHFPSFHSLLRPLLKYFEVLAAFAASSEKHARLWDMKAGNYSGWARPDHGLLSRLVYSHPLPPPSASAPPRLPHMRGRPPELRLPEEDLGLRQSEPSSLRPCCSARSLGPAVSSCGREGERERVFGDKREIDWSPELSRSDRKGPRSSRHRRKQIQQNRESGKGGRKKKETVYRAM</sequence>
<keyword evidence="3" id="KW-1185">Reference proteome</keyword>
<feature type="compositionally biased region" description="Basic residues" evidence="1">
    <location>
        <begin position="265"/>
        <end position="274"/>
    </location>
</feature>
<dbReference type="AlphaFoldDB" id="A0AAD7EDM5"/>
<gene>
    <name evidence="2" type="ORF">DFH08DRAFT_943058</name>
</gene>
<evidence type="ECO:0000313" key="3">
    <source>
        <dbReference type="Proteomes" id="UP001218218"/>
    </source>
</evidence>
<proteinExistence type="predicted"/>
<feature type="region of interest" description="Disordered" evidence="1">
    <location>
        <begin position="37"/>
        <end position="57"/>
    </location>
</feature>
<reference evidence="2" key="1">
    <citation type="submission" date="2023-03" db="EMBL/GenBank/DDBJ databases">
        <title>Massive genome expansion in bonnet fungi (Mycena s.s.) driven by repeated elements and novel gene families across ecological guilds.</title>
        <authorList>
            <consortium name="Lawrence Berkeley National Laboratory"/>
            <person name="Harder C.B."/>
            <person name="Miyauchi S."/>
            <person name="Viragh M."/>
            <person name="Kuo A."/>
            <person name="Thoen E."/>
            <person name="Andreopoulos B."/>
            <person name="Lu D."/>
            <person name="Skrede I."/>
            <person name="Drula E."/>
            <person name="Henrissat B."/>
            <person name="Morin E."/>
            <person name="Kohler A."/>
            <person name="Barry K."/>
            <person name="LaButti K."/>
            <person name="Morin E."/>
            <person name="Salamov A."/>
            <person name="Lipzen A."/>
            <person name="Mereny Z."/>
            <person name="Hegedus B."/>
            <person name="Baldrian P."/>
            <person name="Stursova M."/>
            <person name="Weitz H."/>
            <person name="Taylor A."/>
            <person name="Grigoriev I.V."/>
            <person name="Nagy L.G."/>
            <person name="Martin F."/>
            <person name="Kauserud H."/>
        </authorList>
    </citation>
    <scope>NUCLEOTIDE SEQUENCE</scope>
    <source>
        <strain evidence="2">CBHHK002</strain>
    </source>
</reference>
<dbReference type="EMBL" id="JARIHO010000064">
    <property type="protein sequence ID" value="KAJ7315020.1"/>
    <property type="molecule type" value="Genomic_DNA"/>
</dbReference>
<organism evidence="2 3">
    <name type="scientific">Mycena albidolilacea</name>
    <dbReference type="NCBI Taxonomy" id="1033008"/>
    <lineage>
        <taxon>Eukaryota</taxon>
        <taxon>Fungi</taxon>
        <taxon>Dikarya</taxon>
        <taxon>Basidiomycota</taxon>
        <taxon>Agaricomycotina</taxon>
        <taxon>Agaricomycetes</taxon>
        <taxon>Agaricomycetidae</taxon>
        <taxon>Agaricales</taxon>
        <taxon>Marasmiineae</taxon>
        <taxon>Mycenaceae</taxon>
        <taxon>Mycena</taxon>
    </lineage>
</organism>
<feature type="region of interest" description="Disordered" evidence="1">
    <location>
        <begin position="182"/>
        <end position="296"/>
    </location>
</feature>
<feature type="compositionally biased region" description="Basic and acidic residues" evidence="1">
    <location>
        <begin position="198"/>
        <end position="210"/>
    </location>
</feature>
<name>A0AAD7EDM5_9AGAR</name>